<name>A0A090Q190_9FLAO</name>
<dbReference type="Proteomes" id="UP000029221">
    <property type="component" value="Unassembled WGS sequence"/>
</dbReference>
<evidence type="ECO:0000313" key="3">
    <source>
        <dbReference type="Proteomes" id="UP000029221"/>
    </source>
</evidence>
<keyword evidence="1" id="KW-1133">Transmembrane helix</keyword>
<evidence type="ECO:0000256" key="1">
    <source>
        <dbReference type="SAM" id="Phobius"/>
    </source>
</evidence>
<accession>A0A090Q190</accession>
<feature type="transmembrane region" description="Helical" evidence="1">
    <location>
        <begin position="26"/>
        <end position="46"/>
    </location>
</feature>
<reference evidence="2" key="1">
    <citation type="journal article" date="2014" name="Genome Announc.">
        <title>Draft Genome Sequences of Marine Flavobacterium Nonlabens Strains NR17, NR24, NR27, NR32, NR33, and Ara13.</title>
        <authorList>
            <person name="Nakanishi M."/>
            <person name="Meirelles P."/>
            <person name="Suzuki R."/>
            <person name="Takatani N."/>
            <person name="Mino S."/>
            <person name="Suda W."/>
            <person name="Oshima K."/>
            <person name="Hattori M."/>
            <person name="Ohkuma M."/>
            <person name="Hosokawa M."/>
            <person name="Miyashita K."/>
            <person name="Thompson F.L."/>
            <person name="Niwa A."/>
            <person name="Sawabe T."/>
            <person name="Sawabe T."/>
        </authorList>
    </citation>
    <scope>NUCLEOTIDE SEQUENCE [LARGE SCALE GENOMIC DNA]</scope>
    <source>
        <strain evidence="2">JCM 19294</strain>
    </source>
</reference>
<keyword evidence="3" id="KW-1185">Reference proteome</keyword>
<dbReference type="STRING" id="319236.BST91_03270"/>
<dbReference type="AlphaFoldDB" id="A0A090Q190"/>
<organism evidence="2 3">
    <name type="scientific">Nonlabens tegetincola</name>
    <dbReference type="NCBI Taxonomy" id="323273"/>
    <lineage>
        <taxon>Bacteria</taxon>
        <taxon>Pseudomonadati</taxon>
        <taxon>Bacteroidota</taxon>
        <taxon>Flavobacteriia</taxon>
        <taxon>Flavobacteriales</taxon>
        <taxon>Flavobacteriaceae</taxon>
        <taxon>Nonlabens</taxon>
    </lineage>
</organism>
<evidence type="ECO:0000313" key="2">
    <source>
        <dbReference type="EMBL" id="GAK96800.1"/>
    </source>
</evidence>
<protein>
    <submittedName>
        <fullName evidence="2">Uncharacterized protein</fullName>
    </submittedName>
</protein>
<proteinExistence type="predicted"/>
<gene>
    <name evidence="2" type="ORF">JCM19294_1109</name>
</gene>
<dbReference type="EMBL" id="BBML01000003">
    <property type="protein sequence ID" value="GAK96800.1"/>
    <property type="molecule type" value="Genomic_DNA"/>
</dbReference>
<sequence>MIGSTFKILHWAFPYGNGNYLGGEDLIVPSTVMWIISGTLLIIKAYKSKGDHFFNR</sequence>
<keyword evidence="1" id="KW-0472">Membrane</keyword>
<keyword evidence="1" id="KW-0812">Transmembrane</keyword>
<comment type="caution">
    <text evidence="2">The sequence shown here is derived from an EMBL/GenBank/DDBJ whole genome shotgun (WGS) entry which is preliminary data.</text>
</comment>